<dbReference type="NCBIfam" id="TIGR00229">
    <property type="entry name" value="sensory_box"/>
    <property type="match status" value="1"/>
</dbReference>
<dbReference type="Gene3D" id="3.30.70.270">
    <property type="match status" value="1"/>
</dbReference>
<dbReference type="Pfam" id="PF00989">
    <property type="entry name" value="PAS"/>
    <property type="match status" value="1"/>
</dbReference>
<proteinExistence type="predicted"/>
<evidence type="ECO:0000313" key="4">
    <source>
        <dbReference type="EMBL" id="MDP1520913.1"/>
    </source>
</evidence>
<dbReference type="Pfam" id="PF00563">
    <property type="entry name" value="EAL"/>
    <property type="match status" value="1"/>
</dbReference>
<dbReference type="CDD" id="cd01948">
    <property type="entry name" value="EAL"/>
    <property type="match status" value="1"/>
</dbReference>
<dbReference type="GO" id="GO:0006355">
    <property type="term" value="P:regulation of DNA-templated transcription"/>
    <property type="evidence" value="ECO:0007669"/>
    <property type="project" value="InterPro"/>
</dbReference>
<reference evidence="4" key="2">
    <citation type="submission" date="2023-08" db="EMBL/GenBank/DDBJ databases">
        <authorList>
            <person name="Luo J."/>
        </authorList>
    </citation>
    <scope>NUCLEOTIDE SEQUENCE</scope>
    <source>
        <strain evidence="4">DSM 25064</strain>
    </source>
</reference>
<evidence type="ECO:0000259" key="1">
    <source>
        <dbReference type="PROSITE" id="PS50112"/>
    </source>
</evidence>
<dbReference type="EMBL" id="JAUUUU010000003">
    <property type="protein sequence ID" value="MDP1520913.1"/>
    <property type="molecule type" value="Genomic_DNA"/>
</dbReference>
<accession>A0AAW8B4S4</accession>
<dbReference type="SUPFAM" id="SSF55785">
    <property type="entry name" value="PYP-like sensor domain (PAS domain)"/>
    <property type="match status" value="3"/>
</dbReference>
<dbReference type="Gene3D" id="3.30.450.20">
    <property type="entry name" value="PAS domain"/>
    <property type="match status" value="3"/>
</dbReference>
<dbReference type="Pfam" id="PF00990">
    <property type="entry name" value="GGDEF"/>
    <property type="match status" value="1"/>
</dbReference>
<feature type="domain" description="GGDEF" evidence="3">
    <location>
        <begin position="443"/>
        <end position="576"/>
    </location>
</feature>
<dbReference type="InterPro" id="IPR013767">
    <property type="entry name" value="PAS_fold"/>
</dbReference>
<dbReference type="SMART" id="SM00091">
    <property type="entry name" value="PAS"/>
    <property type="match status" value="3"/>
</dbReference>
<dbReference type="PROSITE" id="PS50883">
    <property type="entry name" value="EAL"/>
    <property type="match status" value="1"/>
</dbReference>
<dbReference type="SMART" id="SM00267">
    <property type="entry name" value="GGDEF"/>
    <property type="match status" value="1"/>
</dbReference>
<dbReference type="PROSITE" id="PS50112">
    <property type="entry name" value="PAS"/>
    <property type="match status" value="1"/>
</dbReference>
<dbReference type="PANTHER" id="PTHR44757:SF4">
    <property type="entry name" value="DIGUANYLATE CYCLASE DGCE-RELATED"/>
    <property type="match status" value="1"/>
</dbReference>
<sequence length="833" mass="92987">MNTDIPSSVKLVPAADYDLLLAVLEHQELGIMLLDSRLRIRFWNQWLADWTGMPAMDVADRAFDGLFPSLVGTAFAIAVDDALFQGRDTRWDQQRDPGHLDSVEVLMSGGPRQMPLHRIQFTAVAIPDIGDCCLVQIDEAPFNSVASAPVQHDRASPQLEAERCPAYMETSRTPMLVVDNQSLILDANDALQSLFGFSLEQLQNRPLRVLLPGLDTDSSDIRQALEGSDDAEDVFVLEGATASGESITLSATCFQSAAKREGWVVLFRDVTLDSANLEALFHQRKLISTVFSQVVDGILLTDRHGLVEHLNPIGMELLGFHDPQPNRYVDELLPLVNEAGEVVESPCLSALARGKAVSVPENTLLKVPGQEPLQIVATATPLRNRLNDISGTVLVFRSISEARRVSTRLTWQATHDPLTQLANRRLLENEILKSIDDAHSAEHTHTLLYIDLYNFSVINDTCGHNAGDELLCQFARMLEKQAEPRDVVARIGNDEFALLLNQRTVEESREVAEQLLWQIKEFSFPWGERRLKVGASIGAKVIDRSTTSEIDVLVAAGTSCATAKESGRNRIHFNYRSVEVAQRQSVAEWIPIITDALEEDRFVLYCQPIVPVTESRASKVRHYEVLVRMVDRQGEIVPPGKFIPVAEHYGLIEDIDRWVLNRIFDHLQYHPNKEQRFAVNLSGNTISDEGLKDFIINKFKSTGVSPQRLQFEVTETAAIRHFDRAMDFINALKDLGCYFSLDDFGSGLSSLGYLKELPVDYLKIDGSFIRNMELNEVDYSMVSTINHLGHIMGISTIAECVENSSQLSMLQEIGVDYAQGFLIARPMPLDNLG</sequence>
<name>A0AAW8B4S4_9GAMM</name>
<dbReference type="RefSeq" id="WP_305170503.1">
    <property type="nucleotide sequence ID" value="NZ_JAUUUU010000003.1"/>
</dbReference>
<feature type="domain" description="PAS" evidence="1">
    <location>
        <begin position="160"/>
        <end position="205"/>
    </location>
</feature>
<gene>
    <name evidence="4" type="ORF">Q8A57_08035</name>
</gene>
<dbReference type="InterPro" id="IPR035919">
    <property type="entry name" value="EAL_sf"/>
</dbReference>
<protein>
    <submittedName>
        <fullName evidence="4">EAL domain-containing protein</fullName>
    </submittedName>
</protein>
<dbReference type="InterPro" id="IPR035965">
    <property type="entry name" value="PAS-like_dom_sf"/>
</dbReference>
<dbReference type="NCBIfam" id="TIGR00254">
    <property type="entry name" value="GGDEF"/>
    <property type="match status" value="1"/>
</dbReference>
<dbReference type="InterPro" id="IPR029787">
    <property type="entry name" value="Nucleotide_cyclase"/>
</dbReference>
<organism evidence="4 5">
    <name type="scientific">Porticoccus litoralis</name>
    <dbReference type="NCBI Taxonomy" id="434086"/>
    <lineage>
        <taxon>Bacteria</taxon>
        <taxon>Pseudomonadati</taxon>
        <taxon>Pseudomonadota</taxon>
        <taxon>Gammaproteobacteria</taxon>
        <taxon>Cellvibrionales</taxon>
        <taxon>Porticoccaceae</taxon>
        <taxon>Porticoccus</taxon>
    </lineage>
</organism>
<feature type="domain" description="EAL" evidence="2">
    <location>
        <begin position="586"/>
        <end position="833"/>
    </location>
</feature>
<dbReference type="SMART" id="SM00052">
    <property type="entry name" value="EAL"/>
    <property type="match status" value="1"/>
</dbReference>
<dbReference type="Proteomes" id="UP001178354">
    <property type="component" value="Unassembled WGS sequence"/>
</dbReference>
<dbReference type="InterPro" id="IPR000014">
    <property type="entry name" value="PAS"/>
</dbReference>
<dbReference type="SUPFAM" id="SSF55073">
    <property type="entry name" value="Nucleotide cyclase"/>
    <property type="match status" value="1"/>
</dbReference>
<dbReference type="Pfam" id="PF13188">
    <property type="entry name" value="PAS_8"/>
    <property type="match status" value="1"/>
</dbReference>
<dbReference type="InterPro" id="IPR052155">
    <property type="entry name" value="Biofilm_reg_signaling"/>
</dbReference>
<dbReference type="InterPro" id="IPR001633">
    <property type="entry name" value="EAL_dom"/>
</dbReference>
<reference evidence="4" key="1">
    <citation type="journal article" date="2010" name="Int. J. Syst. Evol. Microbiol.">
        <title>Porticoccus litoralis gen. nov., sp. nov., a gammaproteobacterium isolated from the Yellow Sea.</title>
        <authorList>
            <person name="Oh H.M."/>
            <person name="Kim H."/>
            <person name="Kim K.M."/>
            <person name="Min G.S."/>
            <person name="Cho J.C."/>
        </authorList>
    </citation>
    <scope>NUCLEOTIDE SEQUENCE</scope>
    <source>
        <strain evidence="4">DSM 25064</strain>
    </source>
</reference>
<evidence type="ECO:0000313" key="5">
    <source>
        <dbReference type="Proteomes" id="UP001178354"/>
    </source>
</evidence>
<evidence type="ECO:0000259" key="3">
    <source>
        <dbReference type="PROSITE" id="PS50887"/>
    </source>
</evidence>
<dbReference type="PANTHER" id="PTHR44757">
    <property type="entry name" value="DIGUANYLATE CYCLASE DGCP"/>
    <property type="match status" value="1"/>
</dbReference>
<dbReference type="PROSITE" id="PS50887">
    <property type="entry name" value="GGDEF"/>
    <property type="match status" value="1"/>
</dbReference>
<dbReference type="AlphaFoldDB" id="A0AAW8B4S4"/>
<dbReference type="Gene3D" id="3.20.20.450">
    <property type="entry name" value="EAL domain"/>
    <property type="match status" value="1"/>
</dbReference>
<dbReference type="InterPro" id="IPR013656">
    <property type="entry name" value="PAS_4"/>
</dbReference>
<dbReference type="SUPFAM" id="SSF141868">
    <property type="entry name" value="EAL domain-like"/>
    <property type="match status" value="1"/>
</dbReference>
<dbReference type="Pfam" id="PF08448">
    <property type="entry name" value="PAS_4"/>
    <property type="match status" value="1"/>
</dbReference>
<evidence type="ECO:0000259" key="2">
    <source>
        <dbReference type="PROSITE" id="PS50883"/>
    </source>
</evidence>
<keyword evidence="5" id="KW-1185">Reference proteome</keyword>
<dbReference type="CDD" id="cd01949">
    <property type="entry name" value="GGDEF"/>
    <property type="match status" value="1"/>
</dbReference>
<dbReference type="CDD" id="cd00130">
    <property type="entry name" value="PAS"/>
    <property type="match status" value="1"/>
</dbReference>
<dbReference type="InterPro" id="IPR043128">
    <property type="entry name" value="Rev_trsase/Diguanyl_cyclase"/>
</dbReference>
<dbReference type="InterPro" id="IPR000160">
    <property type="entry name" value="GGDEF_dom"/>
</dbReference>
<comment type="caution">
    <text evidence="4">The sequence shown here is derived from an EMBL/GenBank/DDBJ whole genome shotgun (WGS) entry which is preliminary data.</text>
</comment>